<dbReference type="AlphaFoldDB" id="A0A936ZGJ9"/>
<keyword evidence="6" id="KW-1185">Reference proteome</keyword>
<gene>
    <name evidence="5" type="ORF">JKG68_21800</name>
</gene>
<evidence type="ECO:0000313" key="6">
    <source>
        <dbReference type="Proteomes" id="UP000605848"/>
    </source>
</evidence>
<name>A0A936ZGJ9_9HYPH</name>
<dbReference type="Pfam" id="PF03466">
    <property type="entry name" value="LysR_substrate"/>
    <property type="match status" value="1"/>
</dbReference>
<reference evidence="5" key="1">
    <citation type="submission" date="2021-01" db="EMBL/GenBank/DDBJ databases">
        <title>Microvirga sp.</title>
        <authorList>
            <person name="Kim M.K."/>
        </authorList>
    </citation>
    <scope>NUCLEOTIDE SEQUENCE</scope>
    <source>
        <strain evidence="5">5420S-16</strain>
    </source>
</reference>
<dbReference type="RefSeq" id="WP_202063459.1">
    <property type="nucleotide sequence ID" value="NZ_JAEQMY010000045.1"/>
</dbReference>
<sequence length="204" mass="22634">MVHPLLPFCHALIEAVSGDHELRLQLRFGTAGEIMGALRQGEIEIALYYMINGPEASDFVQDVVSTEEIGLFCAPDHWLAQKRDVGMEDLAKARWTLGPEDVPIARAVRSIFEENGIPGPAVAIEVDMIPLRRAIVMRSDMVSAFQVHHVSSEIKEGSLVRIDFDLPHDPRLIETIRIGPHTKTTKRFVDTLRKAYGSPGSVVS</sequence>
<dbReference type="Gene3D" id="3.40.190.290">
    <property type="match status" value="1"/>
</dbReference>
<dbReference type="GO" id="GO:0006355">
    <property type="term" value="P:regulation of DNA-templated transcription"/>
    <property type="evidence" value="ECO:0007669"/>
    <property type="project" value="TreeGrafter"/>
</dbReference>
<accession>A0A936ZGJ9</accession>
<evidence type="ECO:0000256" key="3">
    <source>
        <dbReference type="ARBA" id="ARBA00023163"/>
    </source>
</evidence>
<evidence type="ECO:0000256" key="2">
    <source>
        <dbReference type="ARBA" id="ARBA00023015"/>
    </source>
</evidence>
<dbReference type="EMBL" id="JAEQMY010000045">
    <property type="protein sequence ID" value="MBL0406594.1"/>
    <property type="molecule type" value="Genomic_DNA"/>
</dbReference>
<comment type="similarity">
    <text evidence="1">Belongs to the LysR transcriptional regulatory family.</text>
</comment>
<comment type="caution">
    <text evidence="5">The sequence shown here is derived from an EMBL/GenBank/DDBJ whole genome shotgun (WGS) entry which is preliminary data.</text>
</comment>
<dbReference type="SUPFAM" id="SSF53850">
    <property type="entry name" value="Periplasmic binding protein-like II"/>
    <property type="match status" value="1"/>
</dbReference>
<keyword evidence="3" id="KW-0804">Transcription</keyword>
<proteinExistence type="inferred from homology"/>
<protein>
    <recommendedName>
        <fullName evidence="4">LysR substrate-binding domain-containing protein</fullName>
    </recommendedName>
</protein>
<keyword evidence="2" id="KW-0805">Transcription regulation</keyword>
<evidence type="ECO:0000313" key="5">
    <source>
        <dbReference type="EMBL" id="MBL0406594.1"/>
    </source>
</evidence>
<evidence type="ECO:0000256" key="1">
    <source>
        <dbReference type="ARBA" id="ARBA00009437"/>
    </source>
</evidence>
<dbReference type="PANTHER" id="PTHR30126:SF97">
    <property type="entry name" value="HTH-TYPE TRANSCRIPTIONAL REGULATOR ABGR"/>
    <property type="match status" value="1"/>
</dbReference>
<organism evidence="5 6">
    <name type="scientific">Microvirga aerilata</name>
    <dbReference type="NCBI Taxonomy" id="670292"/>
    <lineage>
        <taxon>Bacteria</taxon>
        <taxon>Pseudomonadati</taxon>
        <taxon>Pseudomonadota</taxon>
        <taxon>Alphaproteobacteria</taxon>
        <taxon>Hyphomicrobiales</taxon>
        <taxon>Methylobacteriaceae</taxon>
        <taxon>Microvirga</taxon>
    </lineage>
</organism>
<dbReference type="PANTHER" id="PTHR30126">
    <property type="entry name" value="HTH-TYPE TRANSCRIPTIONAL REGULATOR"/>
    <property type="match status" value="1"/>
</dbReference>
<evidence type="ECO:0000259" key="4">
    <source>
        <dbReference type="Pfam" id="PF03466"/>
    </source>
</evidence>
<feature type="domain" description="LysR substrate-binding" evidence="4">
    <location>
        <begin position="21"/>
        <end position="194"/>
    </location>
</feature>
<dbReference type="GO" id="GO:0000976">
    <property type="term" value="F:transcription cis-regulatory region binding"/>
    <property type="evidence" value="ECO:0007669"/>
    <property type="project" value="TreeGrafter"/>
</dbReference>
<dbReference type="Proteomes" id="UP000605848">
    <property type="component" value="Unassembled WGS sequence"/>
</dbReference>
<dbReference type="InterPro" id="IPR005119">
    <property type="entry name" value="LysR_subst-bd"/>
</dbReference>